<sequence>MVTLPPSLLMSFPLRYISLGSATKKAVLASKGVVWASILSFSGFRR</sequence>
<dbReference type="EMBL" id="GBXM01021685">
    <property type="protein sequence ID" value="JAH86892.1"/>
    <property type="molecule type" value="Transcribed_RNA"/>
</dbReference>
<protein>
    <submittedName>
        <fullName evidence="1">Uncharacterized protein</fullName>
    </submittedName>
</protein>
<name>A0A0E9W974_ANGAN</name>
<proteinExistence type="predicted"/>
<organism evidence="1">
    <name type="scientific">Anguilla anguilla</name>
    <name type="common">European freshwater eel</name>
    <name type="synonym">Muraena anguilla</name>
    <dbReference type="NCBI Taxonomy" id="7936"/>
    <lineage>
        <taxon>Eukaryota</taxon>
        <taxon>Metazoa</taxon>
        <taxon>Chordata</taxon>
        <taxon>Craniata</taxon>
        <taxon>Vertebrata</taxon>
        <taxon>Euteleostomi</taxon>
        <taxon>Actinopterygii</taxon>
        <taxon>Neopterygii</taxon>
        <taxon>Teleostei</taxon>
        <taxon>Anguilliformes</taxon>
        <taxon>Anguillidae</taxon>
        <taxon>Anguilla</taxon>
    </lineage>
</organism>
<evidence type="ECO:0000313" key="1">
    <source>
        <dbReference type="EMBL" id="JAH86892.1"/>
    </source>
</evidence>
<reference evidence="1" key="1">
    <citation type="submission" date="2014-11" db="EMBL/GenBank/DDBJ databases">
        <authorList>
            <person name="Amaro Gonzalez C."/>
        </authorList>
    </citation>
    <scope>NUCLEOTIDE SEQUENCE</scope>
</reference>
<dbReference type="AlphaFoldDB" id="A0A0E9W974"/>
<accession>A0A0E9W974</accession>
<reference evidence="1" key="2">
    <citation type="journal article" date="2015" name="Fish Shellfish Immunol.">
        <title>Early steps in the European eel (Anguilla anguilla)-Vibrio vulnificus interaction in the gills: Role of the RtxA13 toxin.</title>
        <authorList>
            <person name="Callol A."/>
            <person name="Pajuelo D."/>
            <person name="Ebbesson L."/>
            <person name="Teles M."/>
            <person name="MacKenzie S."/>
            <person name="Amaro C."/>
        </authorList>
    </citation>
    <scope>NUCLEOTIDE SEQUENCE</scope>
</reference>